<dbReference type="RefSeq" id="WP_114620168.1">
    <property type="nucleotide sequence ID" value="NZ_PPTP01000002.1"/>
</dbReference>
<sequence length="778" mass="82796">MASFNARPAGNGITRRTMIKTSAVLIGSCALGFTGVTSLGCSADNNGGGASSGESDQVTLHVDGQRFFINGDAAGTAFSGAALSLVPNLADGTIALCYRNGENPDPCCLTLAPLGSPVIVTGTLRMLNVDGVNSDGVVSIQPDATISVLSLGSIKTADIEGSIDHLIVVGKSDAVAHNGARIGRATLGDSCADLVINANSSVGDVDAPFEAQVSGEGAGGARVTITGDEGAAEQRHGTLLEAANDDAAWEDAIAALTGAATTQQAKAPAGSGTASATAASTNPFAPQTAYADETAGSTTIDTEETADDDNDENLLSFTPGEPLENDGEPDVSSNDQPAEDFQQDVAALGAEDPAPEADVAIEAIDLLIAGLKFIGEQTAGRAFDYGSSSLLDLVFGGNDESAQIIAKLTEIQGQLDDIERKIAQVIAQFDKQARYLQVNNYLSKFSAEMRWDLSKLNSMVESIDALPDGSEKEARRKEFAENLYSNPRYQVCGRYVYDMAGVLGNEIMQCYTGTNKNLFGAFDELMVLSYKWEHHGYEMRANFQSSVLSNFMALVNYSTFCLNEHYLAIKDDPEKKTELAEWLGFWKGLFGTATLPETALTLLAEDDDADGAATGVANEVAAMATAQKLVKRADNIRYYQVPGHQVQIAANAANVHTTKDGGLTQKQLMRDSAGHCVLTQDQLVNMYLDYGKKNTLTDILFGEGEGNLAAPRNTGAPFVAYQLPLIDERQMKHPSHLYRHKYYAPIVNNDETTDRAYVALHDNGKRIFNFTGIAVYRV</sequence>
<feature type="region of interest" description="Disordered" evidence="1">
    <location>
        <begin position="267"/>
        <end position="337"/>
    </location>
</feature>
<keyword evidence="3" id="KW-1185">Reference proteome</keyword>
<evidence type="ECO:0000313" key="2">
    <source>
        <dbReference type="EMBL" id="RDB56655.1"/>
    </source>
</evidence>
<evidence type="ECO:0000256" key="1">
    <source>
        <dbReference type="SAM" id="MobiDB-lite"/>
    </source>
</evidence>
<dbReference type="EMBL" id="PPTP01000002">
    <property type="protein sequence ID" value="RDB56655.1"/>
    <property type="molecule type" value="Genomic_DNA"/>
</dbReference>
<feature type="compositionally biased region" description="Low complexity" evidence="1">
    <location>
        <begin position="267"/>
        <end position="286"/>
    </location>
</feature>
<dbReference type="STRING" id="1034345.GCA_000236865_00937"/>
<proteinExistence type="predicted"/>
<feature type="compositionally biased region" description="Acidic residues" evidence="1">
    <location>
        <begin position="301"/>
        <end position="312"/>
    </location>
</feature>
<accession>A0A369LET5</accession>
<protein>
    <submittedName>
        <fullName evidence="2">Uncharacterized protein</fullName>
    </submittedName>
</protein>
<dbReference type="Proteomes" id="UP000253792">
    <property type="component" value="Unassembled WGS sequence"/>
</dbReference>
<comment type="caution">
    <text evidence="2">The sequence shown here is derived from an EMBL/GenBank/DDBJ whole genome shotgun (WGS) entry which is preliminary data.</text>
</comment>
<gene>
    <name evidence="2" type="ORF">C1880_02485</name>
</gene>
<name>A0A369LET5_9ACTN</name>
<dbReference type="AlphaFoldDB" id="A0A369LET5"/>
<evidence type="ECO:0000313" key="3">
    <source>
        <dbReference type="Proteomes" id="UP000253792"/>
    </source>
</evidence>
<reference evidence="2 3" key="1">
    <citation type="journal article" date="2018" name="Elife">
        <title>Discovery and characterization of a prevalent human gut bacterial enzyme sufficient for the inactivation of a family of plant toxins.</title>
        <authorList>
            <person name="Koppel N."/>
            <person name="Bisanz J.E."/>
            <person name="Pandelia M.E."/>
            <person name="Turnbaugh P.J."/>
            <person name="Balskus E.P."/>
        </authorList>
    </citation>
    <scope>NUCLEOTIDE SEQUENCE [LARGE SCALE GENOMIC DNA]</scope>
    <source>
        <strain evidence="3">anaerobia AP69FAA</strain>
    </source>
</reference>
<dbReference type="OrthoDB" id="9798386at2"/>
<organism evidence="2 3">
    <name type="scientific">Senegalimassilia anaerobia</name>
    <dbReference type="NCBI Taxonomy" id="1473216"/>
    <lineage>
        <taxon>Bacteria</taxon>
        <taxon>Bacillati</taxon>
        <taxon>Actinomycetota</taxon>
        <taxon>Coriobacteriia</taxon>
        <taxon>Coriobacteriales</taxon>
        <taxon>Coriobacteriaceae</taxon>
        <taxon>Senegalimassilia</taxon>
    </lineage>
</organism>